<proteinExistence type="predicted"/>
<gene>
    <name evidence="3" type="ORF">GALMADRAFT_149239</name>
</gene>
<reference evidence="4" key="1">
    <citation type="journal article" date="2014" name="Proc. Natl. Acad. Sci. U.S.A.">
        <title>Extensive sampling of basidiomycete genomes demonstrates inadequacy of the white-rot/brown-rot paradigm for wood decay fungi.</title>
        <authorList>
            <person name="Riley R."/>
            <person name="Salamov A.A."/>
            <person name="Brown D.W."/>
            <person name="Nagy L.G."/>
            <person name="Floudas D."/>
            <person name="Held B.W."/>
            <person name="Levasseur A."/>
            <person name="Lombard V."/>
            <person name="Morin E."/>
            <person name="Otillar R."/>
            <person name="Lindquist E.A."/>
            <person name="Sun H."/>
            <person name="LaButti K.M."/>
            <person name="Schmutz J."/>
            <person name="Jabbour D."/>
            <person name="Luo H."/>
            <person name="Baker S.E."/>
            <person name="Pisabarro A.G."/>
            <person name="Walton J.D."/>
            <person name="Blanchette R.A."/>
            <person name="Henrissat B."/>
            <person name="Martin F."/>
            <person name="Cullen D."/>
            <person name="Hibbett D.S."/>
            <person name="Grigoriev I.V."/>
        </authorList>
    </citation>
    <scope>NUCLEOTIDE SEQUENCE [LARGE SCALE GENOMIC DNA]</scope>
    <source>
        <strain evidence="4">CBS 339.88</strain>
    </source>
</reference>
<dbReference type="OrthoDB" id="3033641at2759"/>
<dbReference type="EMBL" id="KL142732">
    <property type="protein sequence ID" value="KDR64850.1"/>
    <property type="molecule type" value="Genomic_DNA"/>
</dbReference>
<sequence>MNWLANPKGVPGHFIELDLLQEHSNFWLEDLAQHKGKEFDEPFYREVLSMNVIDFLRLKDEMEEAVVLKRRSKKHGEPHLDTELRTVMDSLREEEVNCFRQGRDEGFDPIDDFSTGMDDLDQRKIKDFIAKSTIFSNISKLHTADARPENILSDIEEEMEQMDQSDELDDDGSNVPHHPMFTANGDIYMVEPSEQGTVTKDVY</sequence>
<organism evidence="3 4">
    <name type="scientific">Galerina marginata (strain CBS 339.88)</name>
    <dbReference type="NCBI Taxonomy" id="685588"/>
    <lineage>
        <taxon>Eukaryota</taxon>
        <taxon>Fungi</taxon>
        <taxon>Dikarya</taxon>
        <taxon>Basidiomycota</taxon>
        <taxon>Agaricomycotina</taxon>
        <taxon>Agaricomycetes</taxon>
        <taxon>Agaricomycetidae</taxon>
        <taxon>Agaricales</taxon>
        <taxon>Agaricineae</taxon>
        <taxon>Strophariaceae</taxon>
        <taxon>Galerina</taxon>
    </lineage>
</organism>
<dbReference type="Pfam" id="PF20231">
    <property type="entry name" value="DUF6589"/>
    <property type="match status" value="1"/>
</dbReference>
<evidence type="ECO:0000259" key="2">
    <source>
        <dbReference type="Pfam" id="PF20231"/>
    </source>
</evidence>
<evidence type="ECO:0000313" key="4">
    <source>
        <dbReference type="Proteomes" id="UP000027222"/>
    </source>
</evidence>
<evidence type="ECO:0000313" key="3">
    <source>
        <dbReference type="EMBL" id="KDR64850.1"/>
    </source>
</evidence>
<dbReference type="STRING" id="685588.A0A067S201"/>
<feature type="region of interest" description="Disordered" evidence="1">
    <location>
        <begin position="159"/>
        <end position="183"/>
    </location>
</feature>
<feature type="compositionally biased region" description="Acidic residues" evidence="1">
    <location>
        <begin position="159"/>
        <end position="172"/>
    </location>
</feature>
<keyword evidence="4" id="KW-1185">Reference proteome</keyword>
<protein>
    <recommendedName>
        <fullName evidence="2">DUF6589 domain-containing protein</fullName>
    </recommendedName>
</protein>
<feature type="domain" description="DUF6589" evidence="2">
    <location>
        <begin position="1"/>
        <end position="75"/>
    </location>
</feature>
<accession>A0A067S201</accession>
<dbReference type="AlphaFoldDB" id="A0A067S201"/>
<dbReference type="Proteomes" id="UP000027222">
    <property type="component" value="Unassembled WGS sequence"/>
</dbReference>
<dbReference type="HOGENOM" id="CLU_1402531_0_0_1"/>
<evidence type="ECO:0000256" key="1">
    <source>
        <dbReference type="SAM" id="MobiDB-lite"/>
    </source>
</evidence>
<dbReference type="InterPro" id="IPR046496">
    <property type="entry name" value="DUF6589"/>
</dbReference>
<name>A0A067S201_GALM3</name>